<dbReference type="PANTHER" id="PTHR11104">
    <property type="entry name" value="AMINOGLYCOSIDE N3-ACETYLTRANSFERASE"/>
    <property type="match status" value="1"/>
</dbReference>
<proteinExistence type="inferred from homology"/>
<dbReference type="SUPFAM" id="SSF110710">
    <property type="entry name" value="TTHA0583/YokD-like"/>
    <property type="match status" value="1"/>
</dbReference>
<dbReference type="Proteomes" id="UP000199695">
    <property type="component" value="Unassembled WGS sequence"/>
</dbReference>
<protein>
    <recommendedName>
        <fullName evidence="4">Aminoglycoside N(3)-acetyltransferase</fullName>
        <ecNumber evidence="4">2.3.1.-</ecNumber>
    </recommendedName>
</protein>
<evidence type="ECO:0000256" key="1">
    <source>
        <dbReference type="ARBA" id="ARBA00006383"/>
    </source>
</evidence>
<dbReference type="InterPro" id="IPR028345">
    <property type="entry name" value="Antibiotic_NAT-like"/>
</dbReference>
<dbReference type="InterPro" id="IPR003679">
    <property type="entry name" value="Amioglycoside_AcTrfase"/>
</dbReference>
<evidence type="ECO:0000256" key="4">
    <source>
        <dbReference type="RuleBase" id="RU365031"/>
    </source>
</evidence>
<keyword evidence="3 4" id="KW-0012">Acyltransferase</keyword>
<keyword evidence="4" id="KW-0046">Antibiotic resistance</keyword>
<dbReference type="EMBL" id="FOCQ01000007">
    <property type="protein sequence ID" value="SEN22082.1"/>
    <property type="molecule type" value="Genomic_DNA"/>
</dbReference>
<evidence type="ECO:0000256" key="3">
    <source>
        <dbReference type="ARBA" id="ARBA00023315"/>
    </source>
</evidence>
<evidence type="ECO:0000313" key="6">
    <source>
        <dbReference type="Proteomes" id="UP000199695"/>
    </source>
</evidence>
<dbReference type="AlphaFoldDB" id="A0A1H8ERK9"/>
<dbReference type="GO" id="GO:0046677">
    <property type="term" value="P:response to antibiotic"/>
    <property type="evidence" value="ECO:0007669"/>
    <property type="project" value="UniProtKB-KW"/>
</dbReference>
<organism evidence="5 6">
    <name type="scientific">Lihuaxuella thermophila</name>
    <dbReference type="NCBI Taxonomy" id="1173111"/>
    <lineage>
        <taxon>Bacteria</taxon>
        <taxon>Bacillati</taxon>
        <taxon>Bacillota</taxon>
        <taxon>Bacilli</taxon>
        <taxon>Bacillales</taxon>
        <taxon>Thermoactinomycetaceae</taxon>
        <taxon>Lihuaxuella</taxon>
    </lineage>
</organism>
<dbReference type="RefSeq" id="WP_342027754.1">
    <property type="nucleotide sequence ID" value="NZ_FOCQ01000007.1"/>
</dbReference>
<evidence type="ECO:0000313" key="5">
    <source>
        <dbReference type="EMBL" id="SEN22082.1"/>
    </source>
</evidence>
<dbReference type="Pfam" id="PF02522">
    <property type="entry name" value="Antibiotic_NAT"/>
    <property type="match status" value="1"/>
</dbReference>
<comment type="similarity">
    <text evidence="1 4">Belongs to the antibiotic N-acetyltransferase family.</text>
</comment>
<name>A0A1H8ERK9_9BACL</name>
<gene>
    <name evidence="5" type="ORF">SAMN05444955_107132</name>
</gene>
<dbReference type="PANTHER" id="PTHR11104:SF0">
    <property type="entry name" value="SPBETA PROPHAGE-DERIVED AMINOGLYCOSIDE N(3')-ACETYLTRANSFERASE-LIKE PROTEIN YOKD"/>
    <property type="match status" value="1"/>
</dbReference>
<sequence>MALSKMITKQSLIEAFHSLGIESGTRLVVHSALRNLGPVEGGADTVLDALLECIGRSGLLVVPTFTYNNDVFDPEVTPSRTGILTEILRKRHGAVRSLHPTHSVAAIGEGAATICEGHHKVPALGMNSPLDRLAKMGGGVLLLGMGHTSNSTVHVGEAYARVPYLDIPMNPHRPSRIPVVGSVRLEVDLYDPPGCSRAFGVIEASLRQRRAIRDRLVGQGLVQWMLGQEVIASTMDLLHQDAAALLCNDPGCYRCSRGRERLGR</sequence>
<comment type="catalytic activity">
    <reaction evidence="4">
        <text>a 2-deoxystreptamine antibiotic + acetyl-CoA = an N(3)-acetyl-2-deoxystreptamine antibiotic + CoA + H(+)</text>
        <dbReference type="Rhea" id="RHEA:12665"/>
        <dbReference type="ChEBI" id="CHEBI:15378"/>
        <dbReference type="ChEBI" id="CHEBI:57287"/>
        <dbReference type="ChEBI" id="CHEBI:57288"/>
        <dbReference type="ChEBI" id="CHEBI:57921"/>
        <dbReference type="ChEBI" id="CHEBI:77452"/>
        <dbReference type="EC" id="2.3.1.81"/>
    </reaction>
</comment>
<keyword evidence="6" id="KW-1185">Reference proteome</keyword>
<evidence type="ECO:0000256" key="2">
    <source>
        <dbReference type="ARBA" id="ARBA00022679"/>
    </source>
</evidence>
<keyword evidence="2 4" id="KW-0808">Transferase</keyword>
<dbReference type="EC" id="2.3.1.-" evidence="4"/>
<accession>A0A1H8ERK9</accession>
<reference evidence="5 6" key="1">
    <citation type="submission" date="2016-10" db="EMBL/GenBank/DDBJ databases">
        <authorList>
            <person name="de Groot N.N."/>
        </authorList>
    </citation>
    <scope>NUCLEOTIDE SEQUENCE [LARGE SCALE GENOMIC DNA]</scope>
    <source>
        <strain evidence="5 6">DSM 46701</strain>
    </source>
</reference>
<dbReference type="GO" id="GO:0046353">
    <property type="term" value="F:aminoglycoside 3-N-acetyltransferase activity"/>
    <property type="evidence" value="ECO:0007669"/>
    <property type="project" value="UniProtKB-EC"/>
</dbReference>